<gene>
    <name evidence="7" type="ORF">Scaly_0969400</name>
</gene>
<feature type="domain" description="NAC" evidence="6">
    <location>
        <begin position="68"/>
        <end position="131"/>
    </location>
</feature>
<dbReference type="GO" id="GO:0006355">
    <property type="term" value="P:regulation of DNA-templated transcription"/>
    <property type="evidence" value="ECO:0007669"/>
    <property type="project" value="InterPro"/>
</dbReference>
<keyword evidence="5" id="KW-0539">Nucleus</keyword>
<dbReference type="InterPro" id="IPR003441">
    <property type="entry name" value="NAC-dom"/>
</dbReference>
<comment type="caution">
    <text evidence="7">The sequence shown here is derived from an EMBL/GenBank/DDBJ whole genome shotgun (WGS) entry which is preliminary data.</text>
</comment>
<dbReference type="SUPFAM" id="SSF101941">
    <property type="entry name" value="NAC domain"/>
    <property type="match status" value="1"/>
</dbReference>
<dbReference type="InterPro" id="IPR036093">
    <property type="entry name" value="NAC_dom_sf"/>
</dbReference>
<dbReference type="GO" id="GO:0005634">
    <property type="term" value="C:nucleus"/>
    <property type="evidence" value="ECO:0007669"/>
    <property type="project" value="UniProtKB-SubCell"/>
</dbReference>
<keyword evidence="2" id="KW-0805">Transcription regulation</keyword>
<evidence type="ECO:0000256" key="3">
    <source>
        <dbReference type="ARBA" id="ARBA00023125"/>
    </source>
</evidence>
<keyword evidence="4" id="KW-0804">Transcription</keyword>
<evidence type="ECO:0000256" key="1">
    <source>
        <dbReference type="ARBA" id="ARBA00004123"/>
    </source>
</evidence>
<name>A0AAW2QZH6_9LAMI</name>
<evidence type="ECO:0000256" key="2">
    <source>
        <dbReference type="ARBA" id="ARBA00023015"/>
    </source>
</evidence>
<proteinExistence type="predicted"/>
<dbReference type="Gene3D" id="2.170.150.80">
    <property type="entry name" value="NAC domain"/>
    <property type="match status" value="1"/>
</dbReference>
<dbReference type="EMBL" id="JACGWM010000005">
    <property type="protein sequence ID" value="KAL0372878.1"/>
    <property type="molecule type" value="Genomic_DNA"/>
</dbReference>
<reference evidence="7" key="2">
    <citation type="journal article" date="2024" name="Plant">
        <title>Genomic evolution and insights into agronomic trait innovations of Sesamum species.</title>
        <authorList>
            <person name="Miao H."/>
            <person name="Wang L."/>
            <person name="Qu L."/>
            <person name="Liu H."/>
            <person name="Sun Y."/>
            <person name="Le M."/>
            <person name="Wang Q."/>
            <person name="Wei S."/>
            <person name="Zheng Y."/>
            <person name="Lin W."/>
            <person name="Duan Y."/>
            <person name="Cao H."/>
            <person name="Xiong S."/>
            <person name="Wang X."/>
            <person name="Wei L."/>
            <person name="Li C."/>
            <person name="Ma Q."/>
            <person name="Ju M."/>
            <person name="Zhao R."/>
            <person name="Li G."/>
            <person name="Mu C."/>
            <person name="Tian Q."/>
            <person name="Mei H."/>
            <person name="Zhang T."/>
            <person name="Gao T."/>
            <person name="Zhang H."/>
        </authorList>
    </citation>
    <scope>NUCLEOTIDE SEQUENCE</scope>
    <source>
        <tissue evidence="7">Leaf</tissue>
    </source>
</reference>
<sequence>MAKFEAIELKLRVVSMANNYGGSLRRFADAPIPWMIFILLEIWEKLWWVDVDDEVMSSCGNTIKLEALPKGFRFRPTDEELVNHYLRLKINGRHSAVEVIPEVDVCKWEPWDLPGMFFFIFLCQNYLSVTG</sequence>
<organism evidence="7">
    <name type="scientific">Sesamum calycinum</name>
    <dbReference type="NCBI Taxonomy" id="2727403"/>
    <lineage>
        <taxon>Eukaryota</taxon>
        <taxon>Viridiplantae</taxon>
        <taxon>Streptophyta</taxon>
        <taxon>Embryophyta</taxon>
        <taxon>Tracheophyta</taxon>
        <taxon>Spermatophyta</taxon>
        <taxon>Magnoliopsida</taxon>
        <taxon>eudicotyledons</taxon>
        <taxon>Gunneridae</taxon>
        <taxon>Pentapetalae</taxon>
        <taxon>asterids</taxon>
        <taxon>lamiids</taxon>
        <taxon>Lamiales</taxon>
        <taxon>Pedaliaceae</taxon>
        <taxon>Sesamum</taxon>
    </lineage>
</organism>
<dbReference type="PROSITE" id="PS51005">
    <property type="entry name" value="NAC"/>
    <property type="match status" value="1"/>
</dbReference>
<reference evidence="7" key="1">
    <citation type="submission" date="2020-06" db="EMBL/GenBank/DDBJ databases">
        <authorList>
            <person name="Li T."/>
            <person name="Hu X."/>
            <person name="Zhang T."/>
            <person name="Song X."/>
            <person name="Zhang H."/>
            <person name="Dai N."/>
            <person name="Sheng W."/>
            <person name="Hou X."/>
            <person name="Wei L."/>
        </authorList>
    </citation>
    <scope>NUCLEOTIDE SEQUENCE</scope>
    <source>
        <strain evidence="7">KEN8</strain>
        <tissue evidence="7">Leaf</tissue>
    </source>
</reference>
<evidence type="ECO:0000313" key="7">
    <source>
        <dbReference type="EMBL" id="KAL0372878.1"/>
    </source>
</evidence>
<evidence type="ECO:0000259" key="6">
    <source>
        <dbReference type="PROSITE" id="PS51005"/>
    </source>
</evidence>
<dbReference type="Pfam" id="PF02365">
    <property type="entry name" value="NAM"/>
    <property type="match status" value="1"/>
</dbReference>
<comment type="subcellular location">
    <subcellularLocation>
        <location evidence="1">Nucleus</location>
    </subcellularLocation>
</comment>
<dbReference type="AlphaFoldDB" id="A0AAW2QZH6"/>
<keyword evidence="3" id="KW-0238">DNA-binding</keyword>
<dbReference type="PANTHER" id="PTHR31989">
    <property type="entry name" value="NAC DOMAIN-CONTAINING PROTEIN 82-RELATED"/>
    <property type="match status" value="1"/>
</dbReference>
<protein>
    <submittedName>
        <fullName evidence="7">Protein NTM1-like 9</fullName>
    </submittedName>
</protein>
<accession>A0AAW2QZH6</accession>
<dbReference type="GO" id="GO:0003677">
    <property type="term" value="F:DNA binding"/>
    <property type="evidence" value="ECO:0007669"/>
    <property type="project" value="UniProtKB-KW"/>
</dbReference>
<evidence type="ECO:0000256" key="5">
    <source>
        <dbReference type="ARBA" id="ARBA00023242"/>
    </source>
</evidence>
<evidence type="ECO:0000256" key="4">
    <source>
        <dbReference type="ARBA" id="ARBA00023163"/>
    </source>
</evidence>